<keyword evidence="12 24" id="KW-0812">Transmembrane</keyword>
<dbReference type="GO" id="GO:0005886">
    <property type="term" value="C:plasma membrane"/>
    <property type="evidence" value="ECO:0007669"/>
    <property type="project" value="UniProtKB-SubCell"/>
</dbReference>
<dbReference type="GO" id="GO:0005524">
    <property type="term" value="F:ATP binding"/>
    <property type="evidence" value="ECO:0007669"/>
    <property type="project" value="UniProtKB-KW"/>
</dbReference>
<comment type="caution">
    <text evidence="27">The sequence shown here is derived from an EMBL/GenBank/DDBJ whole genome shotgun (WGS) entry which is preliminary data.</text>
</comment>
<keyword evidence="13" id="KW-0479">Metal-binding</keyword>
<evidence type="ECO:0000256" key="15">
    <source>
        <dbReference type="ARBA" id="ARBA00022777"/>
    </source>
</evidence>
<dbReference type="Pfam" id="PF00672">
    <property type="entry name" value="HAMP"/>
    <property type="match status" value="1"/>
</dbReference>
<protein>
    <recommendedName>
        <fullName evidence="6">Oxygen sensor histidine kinase NreB</fullName>
        <ecNumber evidence="5">2.7.13.3</ecNumber>
    </recommendedName>
    <alternativeName>
        <fullName evidence="23">Nitrogen regulation protein B</fullName>
    </alternativeName>
</protein>
<dbReference type="CDD" id="cd16917">
    <property type="entry name" value="HATPase_UhpB-NarQ-NarX-like"/>
    <property type="match status" value="1"/>
</dbReference>
<proteinExistence type="predicted"/>
<dbReference type="Gene3D" id="1.20.5.1930">
    <property type="match status" value="1"/>
</dbReference>
<comment type="subcellular location">
    <subcellularLocation>
        <location evidence="4">Cell membrane</location>
        <topology evidence="4">Multi-pass membrane protein</topology>
    </subcellularLocation>
    <subcellularLocation>
        <location evidence="3">Cytoplasm</location>
    </subcellularLocation>
</comment>
<evidence type="ECO:0000256" key="16">
    <source>
        <dbReference type="ARBA" id="ARBA00022840"/>
    </source>
</evidence>
<dbReference type="PRINTS" id="PR00344">
    <property type="entry name" value="BCTRLSENSOR"/>
</dbReference>
<dbReference type="InterPro" id="IPR004358">
    <property type="entry name" value="Sig_transdc_His_kin-like_C"/>
</dbReference>
<feature type="domain" description="Histidine kinase" evidence="25">
    <location>
        <begin position="145"/>
        <end position="339"/>
    </location>
</feature>
<dbReference type="RefSeq" id="WP_301627403.1">
    <property type="nucleotide sequence ID" value="NZ_BORS01000007.1"/>
</dbReference>
<evidence type="ECO:0000256" key="9">
    <source>
        <dbReference type="ARBA" id="ARBA00022490"/>
    </source>
</evidence>
<evidence type="ECO:0000259" key="26">
    <source>
        <dbReference type="PROSITE" id="PS50885"/>
    </source>
</evidence>
<dbReference type="AlphaFoldDB" id="A0A919Y0F3"/>
<evidence type="ECO:0000256" key="24">
    <source>
        <dbReference type="SAM" id="Phobius"/>
    </source>
</evidence>
<evidence type="ECO:0000256" key="23">
    <source>
        <dbReference type="ARBA" id="ARBA00030800"/>
    </source>
</evidence>
<evidence type="ECO:0000256" key="1">
    <source>
        <dbReference type="ARBA" id="ARBA00000085"/>
    </source>
</evidence>
<comment type="function">
    <text evidence="22">Member of the two-component regulatory system NreB/NreC involved in the control of dissimilatory nitrate/nitrite reduction in response to oxygen. NreB functions as a direct oxygen sensor histidine kinase which is autophosphorylated, in the absence of oxygen, probably at the conserved histidine residue, and transfers its phosphate group probably to a conserved aspartate residue of NreC. NreB/NreC activates the expression of the nitrate (narGHJI) and nitrite (nir) reductase operons, as well as the putative nitrate transporter gene narT.</text>
</comment>
<evidence type="ECO:0000256" key="8">
    <source>
        <dbReference type="ARBA" id="ARBA00022485"/>
    </source>
</evidence>
<dbReference type="GO" id="GO:0051539">
    <property type="term" value="F:4 iron, 4 sulfur cluster binding"/>
    <property type="evidence" value="ECO:0007669"/>
    <property type="project" value="UniProtKB-KW"/>
</dbReference>
<evidence type="ECO:0000256" key="10">
    <source>
        <dbReference type="ARBA" id="ARBA00022553"/>
    </source>
</evidence>
<evidence type="ECO:0000259" key="25">
    <source>
        <dbReference type="PROSITE" id="PS50109"/>
    </source>
</evidence>
<dbReference type="InterPro" id="IPR050482">
    <property type="entry name" value="Sensor_HK_TwoCompSys"/>
</dbReference>
<name>A0A919Y0F3_9BACL</name>
<organism evidence="27 28">
    <name type="scientific">Paenibacillus apis</name>
    <dbReference type="NCBI Taxonomy" id="1792174"/>
    <lineage>
        <taxon>Bacteria</taxon>
        <taxon>Bacillati</taxon>
        <taxon>Bacillota</taxon>
        <taxon>Bacilli</taxon>
        <taxon>Bacillales</taxon>
        <taxon>Paenibacillaceae</taxon>
        <taxon>Paenibacillus</taxon>
    </lineage>
</organism>
<evidence type="ECO:0000256" key="18">
    <source>
        <dbReference type="ARBA" id="ARBA00023004"/>
    </source>
</evidence>
<keyword evidence="9" id="KW-0963">Cytoplasm</keyword>
<dbReference type="InterPro" id="IPR036890">
    <property type="entry name" value="HATPase_C_sf"/>
</dbReference>
<dbReference type="Gene3D" id="3.30.565.10">
    <property type="entry name" value="Histidine kinase-like ATPase, C-terminal domain"/>
    <property type="match status" value="1"/>
</dbReference>
<dbReference type="PANTHER" id="PTHR24421:SF37">
    <property type="entry name" value="SENSOR HISTIDINE KINASE NARS"/>
    <property type="match status" value="1"/>
</dbReference>
<gene>
    <name evidence="27" type="primary">liaS_1</name>
    <name evidence="27" type="ORF">J41TS4_23790</name>
</gene>
<keyword evidence="28" id="KW-1185">Reference proteome</keyword>
<dbReference type="GO" id="GO:0046983">
    <property type="term" value="F:protein dimerization activity"/>
    <property type="evidence" value="ECO:0007669"/>
    <property type="project" value="InterPro"/>
</dbReference>
<keyword evidence="8" id="KW-0004">4Fe-4S</keyword>
<evidence type="ECO:0000256" key="21">
    <source>
        <dbReference type="ARBA" id="ARBA00023136"/>
    </source>
</evidence>
<dbReference type="GO" id="GO:0046872">
    <property type="term" value="F:metal ion binding"/>
    <property type="evidence" value="ECO:0007669"/>
    <property type="project" value="UniProtKB-KW"/>
</dbReference>
<evidence type="ECO:0000256" key="2">
    <source>
        <dbReference type="ARBA" id="ARBA00001966"/>
    </source>
</evidence>
<dbReference type="PANTHER" id="PTHR24421">
    <property type="entry name" value="NITRATE/NITRITE SENSOR PROTEIN NARX-RELATED"/>
    <property type="match status" value="1"/>
</dbReference>
<keyword evidence="19" id="KW-0902">Two-component regulatory system</keyword>
<dbReference type="GO" id="GO:0005737">
    <property type="term" value="C:cytoplasm"/>
    <property type="evidence" value="ECO:0007669"/>
    <property type="project" value="UniProtKB-SubCell"/>
</dbReference>
<comment type="catalytic activity">
    <reaction evidence="1">
        <text>ATP + protein L-histidine = ADP + protein N-phospho-L-histidine.</text>
        <dbReference type="EC" id="2.7.13.3"/>
    </reaction>
</comment>
<comment type="cofactor">
    <cofactor evidence="2">
        <name>[4Fe-4S] cluster</name>
        <dbReference type="ChEBI" id="CHEBI:49883"/>
    </cofactor>
</comment>
<dbReference type="InterPro" id="IPR011712">
    <property type="entry name" value="Sig_transdc_His_kin_sub3_dim/P"/>
</dbReference>
<reference evidence="27" key="1">
    <citation type="submission" date="2021-03" db="EMBL/GenBank/DDBJ databases">
        <title>Antimicrobial resistance genes in bacteria isolated from Japanese honey, and their potential for conferring macrolide and lincosamide resistance in the American foulbrood pathogen Paenibacillus larvae.</title>
        <authorList>
            <person name="Okamoto M."/>
            <person name="Kumagai M."/>
            <person name="Kanamori H."/>
            <person name="Takamatsu D."/>
        </authorList>
    </citation>
    <scope>NUCLEOTIDE SEQUENCE</scope>
    <source>
        <strain evidence="27">J41TS4</strain>
    </source>
</reference>
<dbReference type="Gene3D" id="6.10.340.10">
    <property type="match status" value="1"/>
</dbReference>
<keyword evidence="16" id="KW-0067">ATP-binding</keyword>
<dbReference type="InterPro" id="IPR003594">
    <property type="entry name" value="HATPase_dom"/>
</dbReference>
<feature type="transmembrane region" description="Helical" evidence="24">
    <location>
        <begin position="12"/>
        <end position="33"/>
    </location>
</feature>
<dbReference type="SMART" id="SM00387">
    <property type="entry name" value="HATPase_c"/>
    <property type="match status" value="1"/>
</dbReference>
<evidence type="ECO:0000256" key="22">
    <source>
        <dbReference type="ARBA" id="ARBA00024827"/>
    </source>
</evidence>
<dbReference type="PROSITE" id="PS50109">
    <property type="entry name" value="HIS_KIN"/>
    <property type="match status" value="1"/>
</dbReference>
<evidence type="ECO:0000256" key="19">
    <source>
        <dbReference type="ARBA" id="ARBA00023012"/>
    </source>
</evidence>
<evidence type="ECO:0000313" key="28">
    <source>
        <dbReference type="Proteomes" id="UP000678895"/>
    </source>
</evidence>
<evidence type="ECO:0000256" key="3">
    <source>
        <dbReference type="ARBA" id="ARBA00004496"/>
    </source>
</evidence>
<evidence type="ECO:0000256" key="13">
    <source>
        <dbReference type="ARBA" id="ARBA00022723"/>
    </source>
</evidence>
<evidence type="ECO:0000256" key="11">
    <source>
        <dbReference type="ARBA" id="ARBA00022679"/>
    </source>
</evidence>
<dbReference type="EMBL" id="BORS01000007">
    <property type="protein sequence ID" value="GIO42621.1"/>
    <property type="molecule type" value="Genomic_DNA"/>
</dbReference>
<keyword evidence="18" id="KW-0408">Iron</keyword>
<sequence length="349" mass="38965">MMVQRILKNTKWGLLLYFLLTGSLAAVLLYGGYKAGVIHVRDPRVLTYGITFVVVATLIIGYIAGRRIQGRIDLLHLQMLQVAKGNLSVRLPDTVDQTFAGLYREFNNMTEAVEKKMQLLQQLGEQEILEKDRMVEGAVLEERRRLARDLHDTVSQQLFAIHMAASSLPKVLEMNADQANAVMDQLIQMSNTAQKQMRALIAQLRPMELVGKTLPEALDQWFPDYCRQNGLKGIKEMDVQGHISEAKEHQLFLIIQEAMANIVKHAGAQLVSLSLKEGPRQVVLAISDDGQGFSGNGQKQGSYGLTTMRERAEKLGGHVEIISKSGAGTTIRVHIPKFEDEKGRADHEQ</sequence>
<evidence type="ECO:0000256" key="17">
    <source>
        <dbReference type="ARBA" id="ARBA00022989"/>
    </source>
</evidence>
<dbReference type="SUPFAM" id="SSF55874">
    <property type="entry name" value="ATPase domain of HSP90 chaperone/DNA topoisomerase II/histidine kinase"/>
    <property type="match status" value="1"/>
</dbReference>
<evidence type="ECO:0000256" key="5">
    <source>
        <dbReference type="ARBA" id="ARBA00012438"/>
    </source>
</evidence>
<keyword evidence="20" id="KW-0411">Iron-sulfur</keyword>
<dbReference type="PROSITE" id="PS50885">
    <property type="entry name" value="HAMP"/>
    <property type="match status" value="1"/>
</dbReference>
<feature type="domain" description="HAMP" evidence="26">
    <location>
        <begin position="66"/>
        <end position="118"/>
    </location>
</feature>
<keyword evidence="14" id="KW-0547">Nucleotide-binding</keyword>
<accession>A0A919Y0F3</accession>
<dbReference type="Pfam" id="PF02518">
    <property type="entry name" value="HATPase_c"/>
    <property type="match status" value="1"/>
</dbReference>
<keyword evidence="17 24" id="KW-1133">Transmembrane helix</keyword>
<keyword evidence="11" id="KW-0808">Transferase</keyword>
<dbReference type="Proteomes" id="UP000678895">
    <property type="component" value="Unassembled WGS sequence"/>
</dbReference>
<evidence type="ECO:0000256" key="14">
    <source>
        <dbReference type="ARBA" id="ARBA00022741"/>
    </source>
</evidence>
<keyword evidence="15 27" id="KW-0418">Kinase</keyword>
<evidence type="ECO:0000313" key="27">
    <source>
        <dbReference type="EMBL" id="GIO42621.1"/>
    </source>
</evidence>
<evidence type="ECO:0000256" key="20">
    <source>
        <dbReference type="ARBA" id="ARBA00023014"/>
    </source>
</evidence>
<feature type="transmembrane region" description="Helical" evidence="24">
    <location>
        <begin position="45"/>
        <end position="65"/>
    </location>
</feature>
<dbReference type="EC" id="2.7.13.3" evidence="5"/>
<keyword evidence="10" id="KW-0597">Phosphoprotein</keyword>
<evidence type="ECO:0000256" key="12">
    <source>
        <dbReference type="ARBA" id="ARBA00022692"/>
    </source>
</evidence>
<keyword evidence="7" id="KW-1003">Cell membrane</keyword>
<dbReference type="InterPro" id="IPR003660">
    <property type="entry name" value="HAMP_dom"/>
</dbReference>
<dbReference type="Pfam" id="PF07730">
    <property type="entry name" value="HisKA_3"/>
    <property type="match status" value="1"/>
</dbReference>
<evidence type="ECO:0000256" key="4">
    <source>
        <dbReference type="ARBA" id="ARBA00004651"/>
    </source>
</evidence>
<dbReference type="InterPro" id="IPR005467">
    <property type="entry name" value="His_kinase_dom"/>
</dbReference>
<dbReference type="SMART" id="SM00304">
    <property type="entry name" value="HAMP"/>
    <property type="match status" value="1"/>
</dbReference>
<dbReference type="GO" id="GO:0000155">
    <property type="term" value="F:phosphorelay sensor kinase activity"/>
    <property type="evidence" value="ECO:0007669"/>
    <property type="project" value="InterPro"/>
</dbReference>
<evidence type="ECO:0000256" key="7">
    <source>
        <dbReference type="ARBA" id="ARBA00022475"/>
    </source>
</evidence>
<keyword evidence="21 24" id="KW-0472">Membrane</keyword>
<evidence type="ECO:0000256" key="6">
    <source>
        <dbReference type="ARBA" id="ARBA00017322"/>
    </source>
</evidence>